<reference evidence="1 2" key="1">
    <citation type="journal article" date="2016" name="Nat. Commun.">
        <title>Thousands of microbial genomes shed light on interconnected biogeochemical processes in an aquifer system.</title>
        <authorList>
            <person name="Anantharaman K."/>
            <person name="Brown C.T."/>
            <person name="Hug L.A."/>
            <person name="Sharon I."/>
            <person name="Castelle C.J."/>
            <person name="Probst A.J."/>
            <person name="Thomas B.C."/>
            <person name="Singh A."/>
            <person name="Wilkins M.J."/>
            <person name="Karaoz U."/>
            <person name="Brodie E.L."/>
            <person name="Williams K.H."/>
            <person name="Hubbard S.S."/>
            <person name="Banfield J.F."/>
        </authorList>
    </citation>
    <scope>NUCLEOTIDE SEQUENCE [LARGE SCALE GENOMIC DNA]</scope>
</reference>
<sequence>MTKYKEYFQMMLEQNETLFNEFRELHARYDADPSATQTEFNQKGEKIMQIIRDYEDKLCGRSEGSGYSAYSGNLAAKFQDEIRKDFPLIDRVGVTITKQLKVTKISPLFELKKIHL</sequence>
<dbReference type="AlphaFoldDB" id="A0A1F7YRP7"/>
<dbReference type="STRING" id="1802500.A2801_00495"/>
<organism evidence="1 2">
    <name type="scientific">Candidatus Woesebacteria bacterium RIFCSPHIGHO2_01_FULL_41_10</name>
    <dbReference type="NCBI Taxonomy" id="1802500"/>
    <lineage>
        <taxon>Bacteria</taxon>
        <taxon>Candidatus Woeseibacteriota</taxon>
    </lineage>
</organism>
<accession>A0A1F7YRP7</accession>
<evidence type="ECO:0000313" key="1">
    <source>
        <dbReference type="EMBL" id="OGM29983.1"/>
    </source>
</evidence>
<name>A0A1F7YRP7_9BACT</name>
<evidence type="ECO:0000313" key="2">
    <source>
        <dbReference type="Proteomes" id="UP000177263"/>
    </source>
</evidence>
<dbReference type="EMBL" id="MGGM01000006">
    <property type="protein sequence ID" value="OGM29983.1"/>
    <property type="molecule type" value="Genomic_DNA"/>
</dbReference>
<dbReference type="Proteomes" id="UP000177263">
    <property type="component" value="Unassembled WGS sequence"/>
</dbReference>
<protein>
    <submittedName>
        <fullName evidence="1">Uncharacterized protein</fullName>
    </submittedName>
</protein>
<proteinExistence type="predicted"/>
<comment type="caution">
    <text evidence="1">The sequence shown here is derived from an EMBL/GenBank/DDBJ whole genome shotgun (WGS) entry which is preliminary data.</text>
</comment>
<gene>
    <name evidence="1" type="ORF">A2801_00495</name>
</gene>